<reference evidence="1" key="1">
    <citation type="submission" date="2021-06" db="EMBL/GenBank/DDBJ databases">
        <authorList>
            <person name="Kallberg Y."/>
            <person name="Tangrot J."/>
            <person name="Rosling A."/>
        </authorList>
    </citation>
    <scope>NUCLEOTIDE SEQUENCE</scope>
    <source>
        <strain evidence="1">IA702</strain>
    </source>
</reference>
<evidence type="ECO:0000313" key="2">
    <source>
        <dbReference type="Proteomes" id="UP000789572"/>
    </source>
</evidence>
<organism evidence="1 2">
    <name type="scientific">Paraglomus occultum</name>
    <dbReference type="NCBI Taxonomy" id="144539"/>
    <lineage>
        <taxon>Eukaryota</taxon>
        <taxon>Fungi</taxon>
        <taxon>Fungi incertae sedis</taxon>
        <taxon>Mucoromycota</taxon>
        <taxon>Glomeromycotina</taxon>
        <taxon>Glomeromycetes</taxon>
        <taxon>Paraglomerales</taxon>
        <taxon>Paraglomeraceae</taxon>
        <taxon>Paraglomus</taxon>
    </lineage>
</organism>
<dbReference type="AlphaFoldDB" id="A0A9N8ZIG9"/>
<comment type="caution">
    <text evidence="1">The sequence shown here is derived from an EMBL/GenBank/DDBJ whole genome shotgun (WGS) entry which is preliminary data.</text>
</comment>
<proteinExistence type="predicted"/>
<evidence type="ECO:0000313" key="1">
    <source>
        <dbReference type="EMBL" id="CAG8496908.1"/>
    </source>
</evidence>
<protein>
    <submittedName>
        <fullName evidence="1">7515_t:CDS:1</fullName>
    </submittedName>
</protein>
<feature type="non-terminal residue" evidence="1">
    <location>
        <position position="1"/>
    </location>
</feature>
<accession>A0A9N8ZIG9</accession>
<dbReference type="EMBL" id="CAJVPJ010000217">
    <property type="protein sequence ID" value="CAG8496908.1"/>
    <property type="molecule type" value="Genomic_DNA"/>
</dbReference>
<name>A0A9N8ZIG9_9GLOM</name>
<dbReference type="Proteomes" id="UP000789572">
    <property type="component" value="Unassembled WGS sequence"/>
</dbReference>
<keyword evidence="2" id="KW-1185">Reference proteome</keyword>
<sequence>LPQLRISSILDQVTRFGTETGPKLEHNKNKFRVDTDALKNNLL</sequence>
<gene>
    <name evidence="1" type="ORF">POCULU_LOCUS2369</name>
</gene>